<evidence type="ECO:0000256" key="5">
    <source>
        <dbReference type="SAM" id="Phobius"/>
    </source>
</evidence>
<feature type="domain" description="Sugar phosphate transporter" evidence="6">
    <location>
        <begin position="3"/>
        <end position="174"/>
    </location>
</feature>
<dbReference type="InterPro" id="IPR004853">
    <property type="entry name" value="Sugar_P_trans_dom"/>
</dbReference>
<evidence type="ECO:0000313" key="7">
    <source>
        <dbReference type="EMBL" id="TPX33958.1"/>
    </source>
</evidence>
<feature type="transmembrane region" description="Helical" evidence="5">
    <location>
        <begin position="102"/>
        <end position="124"/>
    </location>
</feature>
<feature type="transmembrane region" description="Helical" evidence="5">
    <location>
        <begin position="35"/>
        <end position="56"/>
    </location>
</feature>
<name>A0A507C3J7_9FUNG</name>
<dbReference type="Proteomes" id="UP000317494">
    <property type="component" value="Unassembled WGS sequence"/>
</dbReference>
<keyword evidence="2 5" id="KW-0812">Transmembrane</keyword>
<dbReference type="InterPro" id="IPR050186">
    <property type="entry name" value="TPT_transporter"/>
</dbReference>
<dbReference type="Pfam" id="PF03151">
    <property type="entry name" value="TPT"/>
    <property type="match status" value="1"/>
</dbReference>
<dbReference type="AlphaFoldDB" id="A0A507C3J7"/>
<organism evidence="7 8">
    <name type="scientific">Synchytrium endobioticum</name>
    <dbReference type="NCBI Taxonomy" id="286115"/>
    <lineage>
        <taxon>Eukaryota</taxon>
        <taxon>Fungi</taxon>
        <taxon>Fungi incertae sedis</taxon>
        <taxon>Chytridiomycota</taxon>
        <taxon>Chytridiomycota incertae sedis</taxon>
        <taxon>Chytridiomycetes</taxon>
        <taxon>Synchytriales</taxon>
        <taxon>Synchytriaceae</taxon>
        <taxon>Synchytrium</taxon>
    </lineage>
</organism>
<evidence type="ECO:0000256" key="2">
    <source>
        <dbReference type="ARBA" id="ARBA00022692"/>
    </source>
</evidence>
<evidence type="ECO:0000256" key="1">
    <source>
        <dbReference type="ARBA" id="ARBA00004141"/>
    </source>
</evidence>
<gene>
    <name evidence="7" type="ORF">SeMB42_g07400</name>
</gene>
<comment type="caution">
    <text evidence="7">The sequence shown here is derived from an EMBL/GenBank/DDBJ whole genome shotgun (WGS) entry which is preliminary data.</text>
</comment>
<evidence type="ECO:0000259" key="6">
    <source>
        <dbReference type="Pfam" id="PF03151"/>
    </source>
</evidence>
<dbReference type="EMBL" id="QEAN01000516">
    <property type="protein sequence ID" value="TPX33958.1"/>
    <property type="molecule type" value="Genomic_DNA"/>
</dbReference>
<evidence type="ECO:0000256" key="4">
    <source>
        <dbReference type="ARBA" id="ARBA00023136"/>
    </source>
</evidence>
<keyword evidence="4 5" id="KW-0472">Membrane</keyword>
<sequence length="182" mass="20227">MHYKMTFSTPVKAALAVTCLGVVIASVTDFQLNLTGTIFALAGVLVTSFYQIWVGTKQKDLGVNSMQLLYYQAPISALMLVPCIPILDDLRALFKYDWSTQVISFIFLSACLAFFVNISIFLVIGKTSVVTYNVLGHFKLCLIIGLGFVIFGYPVDVRNLLGIFVTLAGVFWYSDIQLRSKR</sequence>
<feature type="transmembrane region" description="Helical" evidence="5">
    <location>
        <begin position="68"/>
        <end position="87"/>
    </location>
</feature>
<dbReference type="VEuPathDB" id="FungiDB:SeMB42_g07400"/>
<protein>
    <recommendedName>
        <fullName evidence="6">Sugar phosphate transporter domain-containing protein</fullName>
    </recommendedName>
</protein>
<feature type="transmembrane region" description="Helical" evidence="5">
    <location>
        <begin position="136"/>
        <end position="153"/>
    </location>
</feature>
<dbReference type="GO" id="GO:0016020">
    <property type="term" value="C:membrane"/>
    <property type="evidence" value="ECO:0007669"/>
    <property type="project" value="UniProtKB-SubCell"/>
</dbReference>
<accession>A0A507C3J7</accession>
<dbReference type="STRING" id="286115.A0A507C3J7"/>
<comment type="subcellular location">
    <subcellularLocation>
        <location evidence="1">Membrane</location>
        <topology evidence="1">Multi-pass membrane protein</topology>
    </subcellularLocation>
</comment>
<keyword evidence="8" id="KW-1185">Reference proteome</keyword>
<dbReference type="PANTHER" id="PTHR11132">
    <property type="entry name" value="SOLUTE CARRIER FAMILY 35"/>
    <property type="match status" value="1"/>
</dbReference>
<keyword evidence="3 5" id="KW-1133">Transmembrane helix</keyword>
<reference evidence="7 8" key="1">
    <citation type="journal article" date="2019" name="Sci. Rep.">
        <title>Comparative genomics of chytrid fungi reveal insights into the obligate biotrophic and pathogenic lifestyle of Synchytrium endobioticum.</title>
        <authorList>
            <person name="van de Vossenberg B.T.L.H."/>
            <person name="Warris S."/>
            <person name="Nguyen H.D.T."/>
            <person name="van Gent-Pelzer M.P.E."/>
            <person name="Joly D.L."/>
            <person name="van de Geest H.C."/>
            <person name="Bonants P.J.M."/>
            <person name="Smith D.S."/>
            <person name="Levesque C.A."/>
            <person name="van der Lee T.A.J."/>
        </authorList>
    </citation>
    <scope>NUCLEOTIDE SEQUENCE [LARGE SCALE GENOMIC DNA]</scope>
    <source>
        <strain evidence="7 8">MB42</strain>
    </source>
</reference>
<feature type="transmembrane region" description="Helical" evidence="5">
    <location>
        <begin position="159"/>
        <end position="176"/>
    </location>
</feature>
<proteinExistence type="predicted"/>
<evidence type="ECO:0000256" key="3">
    <source>
        <dbReference type="ARBA" id="ARBA00022989"/>
    </source>
</evidence>
<evidence type="ECO:0000313" key="8">
    <source>
        <dbReference type="Proteomes" id="UP000317494"/>
    </source>
</evidence>